<evidence type="ECO:0000256" key="2">
    <source>
        <dbReference type="ARBA" id="ARBA00022603"/>
    </source>
</evidence>
<evidence type="ECO:0000256" key="9">
    <source>
        <dbReference type="PROSITE-ProRule" id="PRU00958"/>
    </source>
</evidence>
<reference evidence="10" key="2">
    <citation type="submission" date="2022-01" db="EMBL/GenBank/DDBJ databases">
        <authorList>
            <person name="Hirooka S."/>
            <person name="Miyagishima S.Y."/>
        </authorList>
    </citation>
    <scope>NUCLEOTIDE SEQUENCE</scope>
    <source>
        <strain evidence="10">NBRC 102759</strain>
    </source>
</reference>
<reference evidence="10" key="1">
    <citation type="journal article" date="2022" name="Proc. Natl. Acad. Sci. U.S.A.">
        <title>Life cycle and functional genomics of the unicellular red alga Galdieria for elucidating algal and plant evolution and industrial use.</title>
        <authorList>
            <person name="Hirooka S."/>
            <person name="Itabashi T."/>
            <person name="Ichinose T.M."/>
            <person name="Onuma R."/>
            <person name="Fujiwara T."/>
            <person name="Yamashita S."/>
            <person name="Jong L.W."/>
            <person name="Tomita R."/>
            <person name="Iwane A.H."/>
            <person name="Miyagishima S.Y."/>
        </authorList>
    </citation>
    <scope>NUCLEOTIDE SEQUENCE</scope>
    <source>
        <strain evidence="10">NBRC 102759</strain>
    </source>
</reference>
<gene>
    <name evidence="10" type="ORF">GpartN1_g7285.t1</name>
</gene>
<evidence type="ECO:0000256" key="5">
    <source>
        <dbReference type="ARBA" id="ARBA00022694"/>
    </source>
</evidence>
<comment type="caution">
    <text evidence="10">The sequence shown here is derived from an EMBL/GenBank/DDBJ whole genome shotgun (WGS) entry which is preliminary data.</text>
</comment>
<comment type="catalytic activity">
    <reaction evidence="8 9">
        <text>guanosine(26) in tRNA + 2 S-adenosyl-L-methionine = N(2)-dimethylguanosine(26) in tRNA + 2 S-adenosyl-L-homocysteine + 2 H(+)</text>
        <dbReference type="Rhea" id="RHEA:43140"/>
        <dbReference type="Rhea" id="RHEA-COMP:10359"/>
        <dbReference type="Rhea" id="RHEA-COMP:10360"/>
        <dbReference type="ChEBI" id="CHEBI:15378"/>
        <dbReference type="ChEBI" id="CHEBI:57856"/>
        <dbReference type="ChEBI" id="CHEBI:59789"/>
        <dbReference type="ChEBI" id="CHEBI:74269"/>
        <dbReference type="ChEBI" id="CHEBI:74513"/>
        <dbReference type="EC" id="2.1.1.216"/>
    </reaction>
</comment>
<keyword evidence="11" id="KW-1185">Reference proteome</keyword>
<keyword evidence="4 9" id="KW-0949">S-adenosyl-L-methionine</keyword>
<evidence type="ECO:0000313" key="10">
    <source>
        <dbReference type="EMBL" id="GJQ15494.1"/>
    </source>
</evidence>
<dbReference type="Gene3D" id="3.40.50.150">
    <property type="entry name" value="Vaccinia Virus protein VP39"/>
    <property type="match status" value="1"/>
</dbReference>
<comment type="similarity">
    <text evidence="9">Belongs to the class I-like SAM-binding methyltransferase superfamily. Trm1 family.</text>
</comment>
<dbReference type="OrthoDB" id="6349953at2759"/>
<evidence type="ECO:0000256" key="8">
    <source>
        <dbReference type="ARBA" id="ARBA00051897"/>
    </source>
</evidence>
<dbReference type="GO" id="GO:0160104">
    <property type="term" value="F:tRNA (guanine(26)-N2)-dimethyltransferase activity"/>
    <property type="evidence" value="ECO:0007669"/>
    <property type="project" value="UniProtKB-UniRule"/>
</dbReference>
<dbReference type="EC" id="2.1.1.216" evidence="7 9"/>
<dbReference type="PANTHER" id="PTHR10631">
    <property type="entry name" value="N 2 ,N 2 -DIMETHYLGUANOSINE TRNA METHYLTRANSFERASE"/>
    <property type="match status" value="1"/>
</dbReference>
<dbReference type="GO" id="GO:0002940">
    <property type="term" value="P:tRNA N2-guanine methylation"/>
    <property type="evidence" value="ECO:0007669"/>
    <property type="project" value="TreeGrafter"/>
</dbReference>
<evidence type="ECO:0000256" key="1">
    <source>
        <dbReference type="ARBA" id="ARBA00022555"/>
    </source>
</evidence>
<keyword evidence="1 9" id="KW-0820">tRNA-binding</keyword>
<evidence type="ECO:0000256" key="7">
    <source>
        <dbReference type="ARBA" id="ARBA00039099"/>
    </source>
</evidence>
<dbReference type="AlphaFoldDB" id="A0A9C7Q387"/>
<dbReference type="InterPro" id="IPR042296">
    <property type="entry name" value="tRNA_met_Trm1_C"/>
</dbReference>
<proteinExistence type="inferred from homology"/>
<dbReference type="InterPro" id="IPR002905">
    <property type="entry name" value="Trm1"/>
</dbReference>
<dbReference type="PROSITE" id="PS51626">
    <property type="entry name" value="SAM_MT_TRM1"/>
    <property type="match status" value="1"/>
</dbReference>
<organism evidence="10 11">
    <name type="scientific">Galdieria partita</name>
    <dbReference type="NCBI Taxonomy" id="83374"/>
    <lineage>
        <taxon>Eukaryota</taxon>
        <taxon>Rhodophyta</taxon>
        <taxon>Bangiophyceae</taxon>
        <taxon>Galdieriales</taxon>
        <taxon>Galdieriaceae</taxon>
        <taxon>Galdieria</taxon>
    </lineage>
</organism>
<dbReference type="GO" id="GO:0000049">
    <property type="term" value="F:tRNA binding"/>
    <property type="evidence" value="ECO:0007669"/>
    <property type="project" value="UniProtKB-UniRule"/>
</dbReference>
<protein>
    <recommendedName>
        <fullName evidence="7 9">tRNA (guanine(26)-N(2))-dimethyltransferase</fullName>
        <ecNumber evidence="7 9">2.1.1.216</ecNumber>
    </recommendedName>
</protein>
<dbReference type="Pfam" id="PF02005">
    <property type="entry name" value="TRM"/>
    <property type="match status" value="1"/>
</dbReference>
<evidence type="ECO:0000313" key="11">
    <source>
        <dbReference type="Proteomes" id="UP001061958"/>
    </source>
</evidence>
<evidence type="ECO:0000256" key="3">
    <source>
        <dbReference type="ARBA" id="ARBA00022679"/>
    </source>
</evidence>
<sequence length="617" mass="72606">MRRLNKVPRIVISWNHYLRLSTKTKNDNLVERQTRNDTLLNIVYTSDQLPSIDDYSPSPVRVRVKKNVSSLGFVEHWKKRRSVYVQEEKTNWDWLQDSSMLEMDIGNYQEGFYQELEVPLERRINYKKQSFERDISLLAVRWFQRRRGTELKRQFYRHRHTVYASCCLGQDLKREWLERLNIPESAFERLSLEEKKDWFSSEVCRRLFTKRYSVQLATQHANILARRLRLEVAKLGNIVVSSHHNRMFNSATEKRALEYGGVDMFGIGKVSHDIVILDDSFFSDNDLYSILEFAIRSVADYGLLCLHVNLPKLSEEWQSIPFAPEFQLRRFLDQLVKSAFVHKVYVEPVFSCVLEGARAHIWLRVRKDLYGQIGWTRRSGLLYYCPHCYSYRTQPLEWTPSERQDGYGRNKGSKLCEYCGTSSWYFGGSVYLESLCHTRESSRILHELIVPVSRSLNGRKATLTLANAADMEILFSAMAAESRCSPFFLDIEKMNELFQIPSPGKELVYIALKSRGYEAFPSHTSLHGLKTNAPLDVVWDVWKSWKLYCEPNSNHCLLSYKPLLYFHSQEWEQWLSSSHTVPLLAISQDERFFRRLHHSKERMQTKLVPTLRNKPCQ</sequence>
<dbReference type="Proteomes" id="UP001061958">
    <property type="component" value="Unassembled WGS sequence"/>
</dbReference>
<keyword evidence="3 9" id="KW-0808">Transferase</keyword>
<dbReference type="EMBL" id="BQMJ01000070">
    <property type="protein sequence ID" value="GJQ15494.1"/>
    <property type="molecule type" value="Genomic_DNA"/>
</dbReference>
<dbReference type="PANTHER" id="PTHR10631:SF3">
    <property type="entry name" value="TRNA (GUANINE(26)-N(2))-DIMETHYLTRANSFERASE"/>
    <property type="match status" value="1"/>
</dbReference>
<keyword evidence="2 9" id="KW-0489">Methyltransferase</keyword>
<keyword evidence="5 9" id="KW-0819">tRNA processing</keyword>
<dbReference type="SUPFAM" id="SSF53335">
    <property type="entry name" value="S-adenosyl-L-methionine-dependent methyltransferases"/>
    <property type="match status" value="1"/>
</dbReference>
<dbReference type="Gene3D" id="3.30.56.70">
    <property type="entry name" value="N2,N2-dimethylguanosine tRNA methyltransferase, C-terminal domain"/>
    <property type="match status" value="1"/>
</dbReference>
<evidence type="ECO:0000256" key="4">
    <source>
        <dbReference type="ARBA" id="ARBA00022691"/>
    </source>
</evidence>
<evidence type="ECO:0000256" key="6">
    <source>
        <dbReference type="ARBA" id="ARBA00022884"/>
    </source>
</evidence>
<dbReference type="InterPro" id="IPR029063">
    <property type="entry name" value="SAM-dependent_MTases_sf"/>
</dbReference>
<keyword evidence="6 9" id="KW-0694">RNA-binding</keyword>
<accession>A0A9C7Q387</accession>
<name>A0A9C7Q387_9RHOD</name>